<proteinExistence type="inferred from homology"/>
<evidence type="ECO:0000313" key="4">
    <source>
        <dbReference type="EMBL" id="CDO57238.1"/>
    </source>
</evidence>
<evidence type="ECO:0000256" key="1">
    <source>
        <dbReference type="RuleBase" id="RU004560"/>
    </source>
</evidence>
<reference evidence="4" key="1">
    <citation type="submission" date="2014-03" db="EMBL/GenBank/DDBJ databases">
        <authorList>
            <person name="Casaregola S."/>
        </authorList>
    </citation>
    <scope>NUCLEOTIDE SEQUENCE [LARGE SCALE GENOMIC DNA]</scope>
    <source>
        <strain evidence="4">CLIB 918</strain>
    </source>
</reference>
<dbReference type="Proteomes" id="UP000242525">
    <property type="component" value="Unassembled WGS sequence"/>
</dbReference>
<dbReference type="AlphaFoldDB" id="A0A0J9XI43"/>
<dbReference type="InterPro" id="IPR030379">
    <property type="entry name" value="G_SEPTIN_dom"/>
</dbReference>
<keyword evidence="5" id="KW-1185">Reference proteome</keyword>
<evidence type="ECO:0000259" key="3">
    <source>
        <dbReference type="PROSITE" id="PS51719"/>
    </source>
</evidence>
<dbReference type="Gene3D" id="3.40.50.300">
    <property type="entry name" value="P-loop containing nucleotide triphosphate hydrolases"/>
    <property type="match status" value="1"/>
</dbReference>
<comment type="similarity">
    <text evidence="1">Belongs to the TRAFAC class TrmE-Era-EngA-EngB-Septin-like GTPase superfamily. Septin GTPase family.</text>
</comment>
<dbReference type="STRING" id="1173061.A0A0J9XI43"/>
<gene>
    <name evidence="4" type="ORF">BN980_GECA19s01957g</name>
</gene>
<protein>
    <recommendedName>
        <fullName evidence="3">Septin-type G domain-containing protein</fullName>
    </recommendedName>
</protein>
<dbReference type="PROSITE" id="PS00675">
    <property type="entry name" value="SIGMA54_INTERACT_1"/>
    <property type="match status" value="1"/>
</dbReference>
<name>A0A0J9XI43_GEOCN</name>
<dbReference type="OrthoDB" id="4091651at2759"/>
<evidence type="ECO:0000313" key="5">
    <source>
        <dbReference type="Proteomes" id="UP000242525"/>
    </source>
</evidence>
<organism evidence="4 5">
    <name type="scientific">Geotrichum candidum</name>
    <name type="common">Oospora lactis</name>
    <name type="synonym">Dipodascus geotrichum</name>
    <dbReference type="NCBI Taxonomy" id="1173061"/>
    <lineage>
        <taxon>Eukaryota</taxon>
        <taxon>Fungi</taxon>
        <taxon>Dikarya</taxon>
        <taxon>Ascomycota</taxon>
        <taxon>Saccharomycotina</taxon>
        <taxon>Dipodascomycetes</taxon>
        <taxon>Dipodascales</taxon>
        <taxon>Dipodascaceae</taxon>
        <taxon>Geotrichum</taxon>
    </lineage>
</organism>
<keyword evidence="1" id="KW-0342">GTP-binding</keyword>
<dbReference type="Pfam" id="PF00735">
    <property type="entry name" value="Septin"/>
    <property type="match status" value="1"/>
</dbReference>
<dbReference type="PANTHER" id="PTHR18884">
    <property type="entry name" value="SEPTIN"/>
    <property type="match status" value="1"/>
</dbReference>
<dbReference type="InterPro" id="IPR025662">
    <property type="entry name" value="Sigma_54_int_dom_ATP-bd_1"/>
</dbReference>
<evidence type="ECO:0000256" key="2">
    <source>
        <dbReference type="SAM" id="MobiDB-lite"/>
    </source>
</evidence>
<dbReference type="SUPFAM" id="SSF52540">
    <property type="entry name" value="P-loop containing nucleoside triphosphate hydrolases"/>
    <property type="match status" value="1"/>
</dbReference>
<accession>A0A0J9XI43</accession>
<dbReference type="InterPro" id="IPR027417">
    <property type="entry name" value="P-loop_NTPase"/>
</dbReference>
<dbReference type="EMBL" id="CCBN010000019">
    <property type="protein sequence ID" value="CDO57238.1"/>
    <property type="molecule type" value="Genomic_DNA"/>
</dbReference>
<comment type="caution">
    <text evidence="4">The sequence shown here is derived from an EMBL/GenBank/DDBJ whole genome shotgun (WGS) entry which is preliminary data.</text>
</comment>
<feature type="domain" description="Septin-type G" evidence="3">
    <location>
        <begin position="168"/>
        <end position="532"/>
    </location>
</feature>
<dbReference type="GO" id="GO:0005525">
    <property type="term" value="F:GTP binding"/>
    <property type="evidence" value="ECO:0007669"/>
    <property type="project" value="UniProtKB-KW"/>
</dbReference>
<dbReference type="PROSITE" id="PS51719">
    <property type="entry name" value="G_SEPTIN"/>
    <property type="match status" value="1"/>
</dbReference>
<feature type="region of interest" description="Disordered" evidence="2">
    <location>
        <begin position="644"/>
        <end position="695"/>
    </location>
</feature>
<sequence>MAHNNPTYILTAKEPATPVFGPSPGIHPSPSFSLKSSFSSLLDSDSESIISNYSPTLHPQPTYSADEARSRFDSDDIFSLEPRFTAKRKTTSTCSPAASSSSNIYPDLPPSLSNSKAFAAALDFRPPNPFAASAEPSGNKRRRTATPRLVMPKVALPAPRPFHPDGLTLGKLKILVAGDSGAGKSNLIRTLAQHTALIVHVDDFASPVESPESSQQEPHQSTSLYDNLDLNPDHQHALTELLASTKPRPQFWANDGRRTSVVEASTSTSSVDATLDRNVCFVDTIGYGSFSSATNCFTPVLAYLEAAFVKTLAAVNPSSEEALSLITSSSSLTDSSLTDVCIYTILNRIKPVDVEYMKKLARYVPIIPVIAKSDLLPPRDVLELKIAVLRELHHHNITPFLFGTSIEEAVLHCELHLAGLDAASHSSQQKADVHKSDSTYSIISFDDTDDEGTELELDLTLFPCAVSCAHAPAAADDEMDASVLMAPDYTPALRESELPQLIAHLFSSHGAAWLRYSAAKQFLAWCGERHATFTLHSGLSPAPGAYMPHAIVVREENLALVSNGLTSQSPSPLNANYINDDFTELTINLPDYAMFETRRRAQRDTSKWVNRLSESVHDAVTNDWPGLPATGSSDRPLLSLRTQSRAVYKRPRTSRDTYSSSSSQARPQVRTAARTGRTVQSPLASTSPQRPGPLVFKHSHSVTSLDPLDLWGYTARAAHYTVKAVGVLLGAKLVVWLYCIIVADPLPLSAMTGSDGAAGMGNGSSDNTLIMSPSALLHFMHRMLADLSRVSGGSSSGTSSGPLTELWNSVLANYDNSLVQQLVDSIRLSLL</sequence>
<feature type="compositionally biased region" description="Polar residues" evidence="2">
    <location>
        <begin position="677"/>
        <end position="689"/>
    </location>
</feature>
<keyword evidence="1" id="KW-0547">Nucleotide-binding</keyword>